<evidence type="ECO:0000256" key="1">
    <source>
        <dbReference type="ARBA" id="ARBA00022801"/>
    </source>
</evidence>
<sequence>MNSSAFATSLRRFAINLLFIVLTAFFHFFHAQSPDKAPAPVSTLLPSRTTMSENIVYKTSETGKSIAMDIYRPKTAADEKLPVLIYVHGGGWVQGNKSIPADTYIEDMILKLVERHYAVISIDYTLVSPDVHFPAPVQDCKDAIRWVRKNAEKYHFDTENIGLFGASAGAHLSLLAAYTDDTQFKGAPELAPYSAKVNYVVDNFGPADLNKLLHTRVGRFPAFLIGLFSKQIVKLRENLIRGISGYEIKTDKRKVIEYFKTISPVTYSSHGIPTLILQGNKDKIVPLQQSEKLSHQLNDNGVKNILVVVEEGVHGFWTTDKAYLKRLTDQMVDFVVSQKKNTAQPESAETKAAAK</sequence>
<keyword evidence="4" id="KW-1185">Reference proteome</keyword>
<evidence type="ECO:0000259" key="2">
    <source>
        <dbReference type="Pfam" id="PF20434"/>
    </source>
</evidence>
<dbReference type="SUPFAM" id="SSF53474">
    <property type="entry name" value="alpha/beta-Hydrolases"/>
    <property type="match status" value="1"/>
</dbReference>
<protein>
    <submittedName>
        <fullName evidence="3">Acetyl esterase/lipase</fullName>
    </submittedName>
</protein>
<evidence type="ECO:0000313" key="3">
    <source>
        <dbReference type="EMBL" id="MDQ1097265.1"/>
    </source>
</evidence>
<dbReference type="InterPro" id="IPR029058">
    <property type="entry name" value="AB_hydrolase_fold"/>
</dbReference>
<reference evidence="3 4" key="1">
    <citation type="submission" date="2023-07" db="EMBL/GenBank/DDBJ databases">
        <title>Functional and genomic diversity of the sorghum phyllosphere microbiome.</title>
        <authorList>
            <person name="Shade A."/>
        </authorList>
    </citation>
    <scope>NUCLEOTIDE SEQUENCE [LARGE SCALE GENOMIC DNA]</scope>
    <source>
        <strain evidence="3 4">SORGH_AS_1064</strain>
    </source>
</reference>
<evidence type="ECO:0000313" key="4">
    <source>
        <dbReference type="Proteomes" id="UP001225072"/>
    </source>
</evidence>
<dbReference type="EMBL" id="JAUTAL010000001">
    <property type="protein sequence ID" value="MDQ1097265.1"/>
    <property type="molecule type" value="Genomic_DNA"/>
</dbReference>
<gene>
    <name evidence="3" type="ORF">QE404_002412</name>
</gene>
<dbReference type="Pfam" id="PF20434">
    <property type="entry name" value="BD-FAE"/>
    <property type="match status" value="1"/>
</dbReference>
<dbReference type="InterPro" id="IPR050300">
    <property type="entry name" value="GDXG_lipolytic_enzyme"/>
</dbReference>
<accession>A0ABU0TLX5</accession>
<dbReference type="PANTHER" id="PTHR48081:SF13">
    <property type="entry name" value="ALPHA_BETA HYDROLASE"/>
    <property type="match status" value="1"/>
</dbReference>
<proteinExistence type="predicted"/>
<dbReference type="InterPro" id="IPR049492">
    <property type="entry name" value="BD-FAE-like_dom"/>
</dbReference>
<dbReference type="PANTHER" id="PTHR48081">
    <property type="entry name" value="AB HYDROLASE SUPERFAMILY PROTEIN C4A8.06C"/>
    <property type="match status" value="1"/>
</dbReference>
<keyword evidence="1" id="KW-0378">Hydrolase</keyword>
<name>A0ABU0TLX5_9FLAO</name>
<organism evidence="3 4">
    <name type="scientific">Chryseobacterium camelliae</name>
    <dbReference type="NCBI Taxonomy" id="1265445"/>
    <lineage>
        <taxon>Bacteria</taxon>
        <taxon>Pseudomonadati</taxon>
        <taxon>Bacteroidota</taxon>
        <taxon>Flavobacteriia</taxon>
        <taxon>Flavobacteriales</taxon>
        <taxon>Weeksellaceae</taxon>
        <taxon>Chryseobacterium group</taxon>
        <taxon>Chryseobacterium</taxon>
    </lineage>
</organism>
<dbReference type="Proteomes" id="UP001225072">
    <property type="component" value="Unassembled WGS sequence"/>
</dbReference>
<dbReference type="Gene3D" id="3.40.50.1820">
    <property type="entry name" value="alpha/beta hydrolase"/>
    <property type="match status" value="1"/>
</dbReference>
<dbReference type="RefSeq" id="WP_307450659.1">
    <property type="nucleotide sequence ID" value="NZ_JAUTAL010000001.1"/>
</dbReference>
<comment type="caution">
    <text evidence="3">The sequence shown here is derived from an EMBL/GenBank/DDBJ whole genome shotgun (WGS) entry which is preliminary data.</text>
</comment>
<feature type="domain" description="BD-FAE-like" evidence="2">
    <location>
        <begin position="68"/>
        <end position="297"/>
    </location>
</feature>